<sequence>MVQCDGGRTAAQRQKQYDGEAHSFTSIRVMVVRSSTANPRKKPTRDGMSIFLRSFPGLTQADDVLDWILCTV</sequence>
<reference evidence="1 2" key="1">
    <citation type="submission" date="2019-04" db="EMBL/GenBank/DDBJ databases">
        <title>Fungal friends and foes A comparative genomics study of 23 Aspergillus species from section Flavi.</title>
        <authorList>
            <consortium name="DOE Joint Genome Institute"/>
            <person name="Kjaerbolling I."/>
            <person name="Vesth T.C."/>
            <person name="Frisvad J.C."/>
            <person name="Nybo J.L."/>
            <person name="Theobald S."/>
            <person name="Kildgaard S."/>
            <person name="Petersen T.I."/>
            <person name="Kuo A."/>
            <person name="Sato A."/>
            <person name="Lyhne E.K."/>
            <person name="Kogle M.E."/>
            <person name="Wiebenga A."/>
            <person name="Kun R.S."/>
            <person name="Lubbers R.J."/>
            <person name="Makela M.R."/>
            <person name="Barry K."/>
            <person name="Chovatia M."/>
            <person name="Clum A."/>
            <person name="Daum C."/>
            <person name="Haridas S."/>
            <person name="He G."/>
            <person name="LaButti K."/>
            <person name="Lipzen A."/>
            <person name="Mondo S."/>
            <person name="Pangilinan J."/>
            <person name="Riley R."/>
            <person name="Salamov A."/>
            <person name="Simmons B.A."/>
            <person name="Magnuson J.K."/>
            <person name="Henrissat B."/>
            <person name="Mortensen U.H."/>
            <person name="Larsen T.O."/>
            <person name="De vries R.P."/>
            <person name="Grigoriev I.V."/>
            <person name="Machida M."/>
            <person name="Baker S.E."/>
            <person name="Andersen M.R."/>
        </authorList>
    </citation>
    <scope>NUCLEOTIDE SEQUENCE [LARGE SCALE GENOMIC DNA]</scope>
    <source>
        <strain evidence="1 2">CBS 117635</strain>
    </source>
</reference>
<keyword evidence="2" id="KW-1185">Reference proteome</keyword>
<dbReference type="EMBL" id="ML732784">
    <property type="protein sequence ID" value="KAB8275014.1"/>
    <property type="molecule type" value="Genomic_DNA"/>
</dbReference>
<dbReference type="Proteomes" id="UP000326289">
    <property type="component" value="Unassembled WGS sequence"/>
</dbReference>
<organism evidence="1 2">
    <name type="scientific">Aspergillus minisclerotigenes</name>
    <dbReference type="NCBI Taxonomy" id="656917"/>
    <lineage>
        <taxon>Eukaryota</taxon>
        <taxon>Fungi</taxon>
        <taxon>Dikarya</taxon>
        <taxon>Ascomycota</taxon>
        <taxon>Pezizomycotina</taxon>
        <taxon>Eurotiomycetes</taxon>
        <taxon>Eurotiomycetidae</taxon>
        <taxon>Eurotiales</taxon>
        <taxon>Aspergillaceae</taxon>
        <taxon>Aspergillus</taxon>
        <taxon>Aspergillus subgen. Circumdati</taxon>
    </lineage>
</organism>
<evidence type="ECO:0000313" key="2">
    <source>
        <dbReference type="Proteomes" id="UP000326289"/>
    </source>
</evidence>
<name>A0A5N6JAN5_9EURO</name>
<proteinExistence type="predicted"/>
<gene>
    <name evidence="1" type="ORF">BDV30DRAFT_208105</name>
</gene>
<dbReference type="AlphaFoldDB" id="A0A5N6JAN5"/>
<protein>
    <submittedName>
        <fullName evidence="1">Uncharacterized protein</fullName>
    </submittedName>
</protein>
<feature type="non-terminal residue" evidence="1">
    <location>
        <position position="72"/>
    </location>
</feature>
<evidence type="ECO:0000313" key="1">
    <source>
        <dbReference type="EMBL" id="KAB8275014.1"/>
    </source>
</evidence>
<accession>A0A5N6JAN5</accession>